<protein>
    <submittedName>
        <fullName evidence="2">Protein tyrosine phosphatase</fullName>
    </submittedName>
</protein>
<dbReference type="PROSITE" id="PS50056">
    <property type="entry name" value="TYR_PHOSPHATASE_2"/>
    <property type="match status" value="1"/>
</dbReference>
<dbReference type="STRING" id="1612624.ADU59_22730"/>
<dbReference type="SUPFAM" id="SSF52799">
    <property type="entry name" value="(Phosphotyrosine protein) phosphatases II"/>
    <property type="match status" value="1"/>
</dbReference>
<evidence type="ECO:0000313" key="2">
    <source>
        <dbReference type="EMBL" id="OBZ93275.1"/>
    </source>
</evidence>
<dbReference type="InterPro" id="IPR029021">
    <property type="entry name" value="Prot-tyrosine_phosphatase-like"/>
</dbReference>
<dbReference type="Gene3D" id="3.90.190.10">
    <property type="entry name" value="Protein tyrosine phosphatase superfamily"/>
    <property type="match status" value="1"/>
</dbReference>
<sequence>MDISAVREFVRVTCLRDAAMIAGDWSASHVVSLLDPELADEHVPRISGAKHHVVRLRDQENAQATSHFPEAITAFFDAVLPAVEQQDSRILVHCHAGVSRSTAFAYGIIAHRFGSGREDEAFDALLSIVNKPWPNRRIIEIFDAHWQREGRLLAPLDVMRAKHPKRIDAWHRFNARRGMVGTYSR</sequence>
<dbReference type="EMBL" id="LGLV01000015">
    <property type="protein sequence ID" value="OBZ93275.1"/>
    <property type="molecule type" value="Genomic_DNA"/>
</dbReference>
<dbReference type="AlphaFoldDB" id="A0A1C7NWB4"/>
<dbReference type="InterPro" id="IPR000387">
    <property type="entry name" value="Tyr_Pase_dom"/>
</dbReference>
<dbReference type="PATRIC" id="fig|1612624.7.peg.2219"/>
<dbReference type="Proteomes" id="UP000093111">
    <property type="component" value="Unassembled WGS sequence"/>
</dbReference>
<dbReference type="PROSITE" id="PS00383">
    <property type="entry name" value="TYR_PHOSPHATASE_1"/>
    <property type="match status" value="1"/>
</dbReference>
<evidence type="ECO:0000313" key="3">
    <source>
        <dbReference type="Proteomes" id="UP000093111"/>
    </source>
</evidence>
<name>A0A1C7NWB4_9HYPH</name>
<dbReference type="RefSeq" id="WP_068956827.1">
    <property type="nucleotide sequence ID" value="NZ_LGLV01000015.1"/>
</dbReference>
<reference evidence="2 3" key="1">
    <citation type="journal article" date="2016" name="Syst. Appl. Microbiol.">
        <title>Pararhizobium polonicum sp. nov. isolated from tumors on stone fruit rootstocks.</title>
        <authorList>
            <person name="Pulawska J."/>
            <person name="Kuzmanovic N."/>
            <person name="Willems A."/>
            <person name="Pothier J.F."/>
        </authorList>
    </citation>
    <scope>NUCLEOTIDE SEQUENCE [LARGE SCALE GENOMIC DNA]</scope>
    <source>
        <strain evidence="2 3">F5.1</strain>
    </source>
</reference>
<proteinExistence type="predicted"/>
<organism evidence="2 3">
    <name type="scientific">Pararhizobium polonicum</name>
    <dbReference type="NCBI Taxonomy" id="1612624"/>
    <lineage>
        <taxon>Bacteria</taxon>
        <taxon>Pseudomonadati</taxon>
        <taxon>Pseudomonadota</taxon>
        <taxon>Alphaproteobacteria</taxon>
        <taxon>Hyphomicrobiales</taxon>
        <taxon>Rhizobiaceae</taxon>
        <taxon>Rhizobium/Agrobacterium group</taxon>
        <taxon>Pararhizobium</taxon>
    </lineage>
</organism>
<accession>A0A1C7NWB4</accession>
<keyword evidence="3" id="KW-1185">Reference proteome</keyword>
<evidence type="ECO:0000259" key="1">
    <source>
        <dbReference type="PROSITE" id="PS50056"/>
    </source>
</evidence>
<dbReference type="CDD" id="cd14498">
    <property type="entry name" value="DSP"/>
    <property type="match status" value="1"/>
</dbReference>
<gene>
    <name evidence="2" type="ORF">ADU59_22730</name>
</gene>
<feature type="domain" description="Tyrosine specific protein phosphatases" evidence="1">
    <location>
        <begin position="66"/>
        <end position="104"/>
    </location>
</feature>
<comment type="caution">
    <text evidence="2">The sequence shown here is derived from an EMBL/GenBank/DDBJ whole genome shotgun (WGS) entry which is preliminary data.</text>
</comment>
<dbReference type="OrthoDB" id="437665at2"/>
<dbReference type="InterPro" id="IPR016130">
    <property type="entry name" value="Tyr_Pase_AS"/>
</dbReference>